<dbReference type="AlphaFoldDB" id="A0AAD9LBP7"/>
<dbReference type="EMBL" id="JASMQC010000049">
    <property type="protein sequence ID" value="KAK1929394.1"/>
    <property type="molecule type" value="Genomic_DNA"/>
</dbReference>
<name>A0AAD9LBP7_9STRA</name>
<organism evidence="1 2">
    <name type="scientific">Phytophthora citrophthora</name>
    <dbReference type="NCBI Taxonomy" id="4793"/>
    <lineage>
        <taxon>Eukaryota</taxon>
        <taxon>Sar</taxon>
        <taxon>Stramenopiles</taxon>
        <taxon>Oomycota</taxon>
        <taxon>Peronosporomycetes</taxon>
        <taxon>Peronosporales</taxon>
        <taxon>Peronosporaceae</taxon>
        <taxon>Phytophthora</taxon>
    </lineage>
</organism>
<dbReference type="Proteomes" id="UP001259832">
    <property type="component" value="Unassembled WGS sequence"/>
</dbReference>
<keyword evidence="2" id="KW-1185">Reference proteome</keyword>
<comment type="caution">
    <text evidence="1">The sequence shown here is derived from an EMBL/GenBank/DDBJ whole genome shotgun (WGS) entry which is preliminary data.</text>
</comment>
<proteinExistence type="predicted"/>
<gene>
    <name evidence="1" type="ORF">P3T76_015146</name>
</gene>
<protein>
    <submittedName>
        <fullName evidence="1">Uncharacterized protein</fullName>
    </submittedName>
</protein>
<evidence type="ECO:0000313" key="2">
    <source>
        <dbReference type="Proteomes" id="UP001259832"/>
    </source>
</evidence>
<sequence>MLKEVVAFYVTLLLNQLSRRDGVKPTRFRVYFLMARDLALIQNDFYIDELQKVYDAKFKDKSIDLEHCGRETFKHEEQLNLELLLEKMVRAHPSYRKCIDSKQPLNPLNWLARCHLQPQVRLQTKARGRTKQPATFWIWEAGQSYLWITEAEIK</sequence>
<reference evidence="1" key="1">
    <citation type="submission" date="2023-08" db="EMBL/GenBank/DDBJ databases">
        <title>Reference Genome Resource for the Citrus Pathogen Phytophthora citrophthora.</title>
        <authorList>
            <person name="Moller H."/>
            <person name="Coetzee B."/>
            <person name="Rose L.J."/>
            <person name="Van Niekerk J.M."/>
        </authorList>
    </citation>
    <scope>NUCLEOTIDE SEQUENCE</scope>
    <source>
        <strain evidence="1">STE-U-9442</strain>
    </source>
</reference>
<evidence type="ECO:0000313" key="1">
    <source>
        <dbReference type="EMBL" id="KAK1929394.1"/>
    </source>
</evidence>
<accession>A0AAD9LBP7</accession>